<proteinExistence type="predicted"/>
<reference evidence="1" key="1">
    <citation type="submission" date="2019-11" db="UniProtKB">
        <authorList>
            <consortium name="WormBaseParasite"/>
        </authorList>
    </citation>
    <scope>IDENTIFICATION</scope>
</reference>
<dbReference type="WBParaSite" id="MCU_008816-RA">
    <property type="protein sequence ID" value="MCU_008816-RA"/>
    <property type="gene ID" value="MCU_008816"/>
</dbReference>
<name>A0A5K3FIM5_MESCO</name>
<accession>A0A5K3FIM5</accession>
<protein>
    <submittedName>
        <fullName evidence="1">Uncharacterized protein</fullName>
    </submittedName>
</protein>
<evidence type="ECO:0000313" key="1">
    <source>
        <dbReference type="WBParaSite" id="MCU_008816-RA"/>
    </source>
</evidence>
<sequence length="88" mass="9976">MLGVGECRNGYFNNHEQCGKPNQRPILCLSAFQWHSSKISDQPEKDKNEVQYIMSYVVSVVHSDGRSLTCGCDLLLVNKTMFKCTSFL</sequence>
<dbReference type="AlphaFoldDB" id="A0A5K3FIM5"/>
<organism evidence="1">
    <name type="scientific">Mesocestoides corti</name>
    <name type="common">Flatworm</name>
    <dbReference type="NCBI Taxonomy" id="53468"/>
    <lineage>
        <taxon>Eukaryota</taxon>
        <taxon>Metazoa</taxon>
        <taxon>Spiralia</taxon>
        <taxon>Lophotrochozoa</taxon>
        <taxon>Platyhelminthes</taxon>
        <taxon>Cestoda</taxon>
        <taxon>Eucestoda</taxon>
        <taxon>Cyclophyllidea</taxon>
        <taxon>Mesocestoididae</taxon>
        <taxon>Mesocestoides</taxon>
    </lineage>
</organism>